<keyword evidence="3" id="KW-0808">Transferase</keyword>
<comment type="caution">
    <text evidence="3">The sequence shown here is derived from an EMBL/GenBank/DDBJ whole genome shotgun (WGS) entry which is preliminary data.</text>
</comment>
<organism evidence="3 4">
    <name type="scientific">Dictyobacter arantiisoli</name>
    <dbReference type="NCBI Taxonomy" id="2014874"/>
    <lineage>
        <taxon>Bacteria</taxon>
        <taxon>Bacillati</taxon>
        <taxon>Chloroflexota</taxon>
        <taxon>Ktedonobacteria</taxon>
        <taxon>Ktedonobacterales</taxon>
        <taxon>Dictyobacteraceae</taxon>
        <taxon>Dictyobacter</taxon>
    </lineage>
</organism>
<dbReference type="Proteomes" id="UP000322530">
    <property type="component" value="Unassembled WGS sequence"/>
</dbReference>
<dbReference type="GO" id="GO:0016747">
    <property type="term" value="F:acyltransferase activity, transferring groups other than amino-acyl groups"/>
    <property type="evidence" value="ECO:0007669"/>
    <property type="project" value="InterPro"/>
</dbReference>
<dbReference type="Gene3D" id="3.40.630.30">
    <property type="match status" value="1"/>
</dbReference>
<name>A0A5A5TEX2_9CHLR</name>
<dbReference type="PANTHER" id="PTHR43415">
    <property type="entry name" value="SPERMIDINE N(1)-ACETYLTRANSFERASE"/>
    <property type="match status" value="1"/>
</dbReference>
<feature type="transmembrane region" description="Helical" evidence="1">
    <location>
        <begin position="84"/>
        <end position="107"/>
    </location>
</feature>
<dbReference type="PANTHER" id="PTHR43415:SF3">
    <property type="entry name" value="GNAT-FAMILY ACETYLTRANSFERASE"/>
    <property type="match status" value="1"/>
</dbReference>
<protein>
    <submittedName>
        <fullName evidence="3">N-acetyltransferase</fullName>
    </submittedName>
</protein>
<keyword evidence="1" id="KW-1133">Transmembrane helix</keyword>
<dbReference type="PROSITE" id="PS51186">
    <property type="entry name" value="GNAT"/>
    <property type="match status" value="1"/>
</dbReference>
<proteinExistence type="predicted"/>
<keyword evidence="1" id="KW-0812">Transmembrane</keyword>
<keyword evidence="4" id="KW-1185">Reference proteome</keyword>
<dbReference type="RefSeq" id="WP_216368900.1">
    <property type="nucleotide sequence ID" value="NZ_BIXY01000056.1"/>
</dbReference>
<dbReference type="AlphaFoldDB" id="A0A5A5TEX2"/>
<accession>A0A5A5TEX2</accession>
<dbReference type="CDD" id="cd04301">
    <property type="entry name" value="NAT_SF"/>
    <property type="match status" value="1"/>
</dbReference>
<dbReference type="Pfam" id="PF00583">
    <property type="entry name" value="Acetyltransf_1"/>
    <property type="match status" value="1"/>
</dbReference>
<dbReference type="SUPFAM" id="SSF55729">
    <property type="entry name" value="Acyl-CoA N-acyltransferases (Nat)"/>
    <property type="match status" value="1"/>
</dbReference>
<evidence type="ECO:0000313" key="3">
    <source>
        <dbReference type="EMBL" id="GCF09962.1"/>
    </source>
</evidence>
<evidence type="ECO:0000313" key="4">
    <source>
        <dbReference type="Proteomes" id="UP000322530"/>
    </source>
</evidence>
<feature type="domain" description="N-acetyltransferase" evidence="2">
    <location>
        <begin position="1"/>
        <end position="166"/>
    </location>
</feature>
<keyword evidence="1" id="KW-0472">Membrane</keyword>
<sequence>MKIRMLCERDAEAFLHLRKQINEETSFMLREPDENATLAKQQLEQFLCHSPQDHLLLLVAEHGEQLVGFLIGERGERQRNRHRLGLVIGILQAFTGQGIGTQFFMIMEDWARQQGIRRLELTVMTHNQAAVALYQKCGFEIEGTMRRTMLIDGDYIDEYMMAKLLY</sequence>
<dbReference type="InterPro" id="IPR000182">
    <property type="entry name" value="GNAT_dom"/>
</dbReference>
<dbReference type="EMBL" id="BIXY01000056">
    <property type="protein sequence ID" value="GCF09962.1"/>
    <property type="molecule type" value="Genomic_DNA"/>
</dbReference>
<gene>
    <name evidence="3" type="ORF">KDI_35260</name>
</gene>
<evidence type="ECO:0000259" key="2">
    <source>
        <dbReference type="PROSITE" id="PS51186"/>
    </source>
</evidence>
<evidence type="ECO:0000256" key="1">
    <source>
        <dbReference type="SAM" id="Phobius"/>
    </source>
</evidence>
<reference evidence="3 4" key="1">
    <citation type="submission" date="2019-01" db="EMBL/GenBank/DDBJ databases">
        <title>Draft genome sequence of Dictyobacter sp. Uno17.</title>
        <authorList>
            <person name="Wang C.M."/>
            <person name="Zheng Y."/>
            <person name="Sakai Y."/>
            <person name="Abe K."/>
            <person name="Yokota A."/>
            <person name="Yabe S."/>
        </authorList>
    </citation>
    <scope>NUCLEOTIDE SEQUENCE [LARGE SCALE GENOMIC DNA]</scope>
    <source>
        <strain evidence="3 4">Uno17</strain>
    </source>
</reference>
<dbReference type="InterPro" id="IPR016181">
    <property type="entry name" value="Acyl_CoA_acyltransferase"/>
</dbReference>